<reference evidence="2 3" key="1">
    <citation type="submission" date="2019-09" db="EMBL/GenBank/DDBJ databases">
        <title>Bird 10,000 Genomes (B10K) Project - Family phase.</title>
        <authorList>
            <person name="Zhang G."/>
        </authorList>
    </citation>
    <scope>NUCLEOTIDE SEQUENCE [LARGE SCALE GENOMIC DNA]</scope>
    <source>
        <strain evidence="2">B10K-CU-031-02</strain>
        <tissue evidence="2">Muscle</tissue>
    </source>
</reference>
<comment type="caution">
    <text evidence="2">The sequence shown here is derived from an EMBL/GenBank/DDBJ whole genome shotgun (WGS) entry which is preliminary data.</text>
</comment>
<evidence type="ECO:0000313" key="2">
    <source>
        <dbReference type="EMBL" id="NXY49789.1"/>
    </source>
</evidence>
<dbReference type="Proteomes" id="UP000519239">
    <property type="component" value="Unassembled WGS sequence"/>
</dbReference>
<gene>
    <name evidence="2" type="primary">Klhdc3</name>
    <name evidence="2" type="ORF">CEUAER_R07287</name>
</gene>
<feature type="non-terminal residue" evidence="2">
    <location>
        <position position="252"/>
    </location>
</feature>
<dbReference type="OrthoDB" id="432528at2759"/>
<sequence length="252" mass="28492">MLRWAVHLEGGPRRVNHAAVAVGHKVYSFGGYCSGEDYETLRQIDVHVFNAGKCVLMGHEGVTCWVQLFCFLAHCYLTGACNVLYAFDVNTHKWFTPKVSGMVPGARDGHSACVLAKSMFIFGGYEQLADCFSNDIHKLDTTNMMWTLISAKGTPARWRDFHSATIIGTKMYVFGGRADRFGPFHSNNEIYCNRIKVFDTETNSWLDSPPTPVLPEGRRSHSAFSYNGELYVFGGYNARLNRHFHDLWKFNP</sequence>
<dbReference type="FunFam" id="2.120.10.80:FF:000207">
    <property type="entry name" value="cDNA FLJ40400 fis, clone TESTI2037103"/>
    <property type="match status" value="1"/>
</dbReference>
<keyword evidence="3" id="KW-1185">Reference proteome</keyword>
<dbReference type="GO" id="GO:0003682">
    <property type="term" value="F:chromatin binding"/>
    <property type="evidence" value="ECO:0007669"/>
    <property type="project" value="InterPro"/>
</dbReference>
<dbReference type="InterPro" id="IPR015915">
    <property type="entry name" value="Kelch-typ_b-propeller"/>
</dbReference>
<evidence type="ECO:0000313" key="3">
    <source>
        <dbReference type="Proteomes" id="UP000519239"/>
    </source>
</evidence>
<proteinExistence type="predicted"/>
<dbReference type="Pfam" id="PF24681">
    <property type="entry name" value="Kelch_KLHDC2_KLHL20_DRC7"/>
    <property type="match status" value="1"/>
</dbReference>
<dbReference type="PANTHER" id="PTHR46461">
    <property type="entry name" value="KELCH DOMAIN-CONTAINING PROTEIN 3"/>
    <property type="match status" value="1"/>
</dbReference>
<feature type="non-terminal residue" evidence="2">
    <location>
        <position position="1"/>
    </location>
</feature>
<organism evidence="2 3">
    <name type="scientific">Ceuthmochares aereus</name>
    <dbReference type="NCBI Taxonomy" id="1961834"/>
    <lineage>
        <taxon>Eukaryota</taxon>
        <taxon>Metazoa</taxon>
        <taxon>Chordata</taxon>
        <taxon>Craniata</taxon>
        <taxon>Vertebrata</taxon>
        <taxon>Euteleostomi</taxon>
        <taxon>Archelosauria</taxon>
        <taxon>Archosauria</taxon>
        <taxon>Dinosauria</taxon>
        <taxon>Saurischia</taxon>
        <taxon>Theropoda</taxon>
        <taxon>Coelurosauria</taxon>
        <taxon>Aves</taxon>
        <taxon>Neognathae</taxon>
        <taxon>Neoaves</taxon>
        <taxon>Otidimorphae</taxon>
        <taxon>Cuculiformes</taxon>
        <taxon>Cuculidae</taxon>
        <taxon>Ceuthmochares</taxon>
    </lineage>
</organism>
<protein>
    <submittedName>
        <fullName evidence="2">KLDC3 protein</fullName>
    </submittedName>
</protein>
<dbReference type="SUPFAM" id="SSF117281">
    <property type="entry name" value="Kelch motif"/>
    <property type="match status" value="1"/>
</dbReference>
<keyword evidence="1" id="KW-0880">Kelch repeat</keyword>
<dbReference type="GO" id="GO:0005737">
    <property type="term" value="C:cytoplasm"/>
    <property type="evidence" value="ECO:0007669"/>
    <property type="project" value="TreeGrafter"/>
</dbReference>
<dbReference type="InterPro" id="IPR052637">
    <property type="entry name" value="KLHDC3-like"/>
</dbReference>
<evidence type="ECO:0000256" key="1">
    <source>
        <dbReference type="ARBA" id="ARBA00022441"/>
    </source>
</evidence>
<dbReference type="Gene3D" id="2.120.10.80">
    <property type="entry name" value="Kelch-type beta propeller"/>
    <property type="match status" value="1"/>
</dbReference>
<dbReference type="PANTHER" id="PTHR46461:SF3">
    <property type="entry name" value="KELCH DOMAIN CONTAINING 3"/>
    <property type="match status" value="1"/>
</dbReference>
<name>A0A7L4KAE6_9AVES</name>
<dbReference type="AlphaFoldDB" id="A0A7L4KAE6"/>
<accession>A0A7L4KAE6</accession>
<dbReference type="EMBL" id="VWPQ01009776">
    <property type="protein sequence ID" value="NXY49789.1"/>
    <property type="molecule type" value="Genomic_DNA"/>
</dbReference>
<dbReference type="InterPro" id="IPR006652">
    <property type="entry name" value="Kelch_1"/>
</dbReference>
<dbReference type="Pfam" id="PF01344">
    <property type="entry name" value="Kelch_1"/>
    <property type="match status" value="1"/>
</dbReference>